<protein>
    <recommendedName>
        <fullName evidence="10">General secretion pathway protein F</fullName>
    </recommendedName>
</protein>
<keyword evidence="5" id="KW-1003">Cell membrane</keyword>
<evidence type="ECO:0000259" key="13">
    <source>
        <dbReference type="Pfam" id="PF00482"/>
    </source>
</evidence>
<comment type="function">
    <text evidence="1">Component of the type II secretion system inner membrane complex required for the energy-dependent secretion of extracellular factors such as proteases and toxins from the periplasm.</text>
</comment>
<dbReference type="Gene3D" id="1.20.81.30">
    <property type="entry name" value="Type II secretion system (T2SS), domain F"/>
    <property type="match status" value="2"/>
</dbReference>
<dbReference type="PANTHER" id="PTHR30012">
    <property type="entry name" value="GENERAL SECRETION PATHWAY PROTEIN"/>
    <property type="match status" value="1"/>
</dbReference>
<evidence type="ECO:0000256" key="1">
    <source>
        <dbReference type="ARBA" id="ARBA00002684"/>
    </source>
</evidence>
<evidence type="ECO:0000256" key="3">
    <source>
        <dbReference type="ARBA" id="ARBA00005745"/>
    </source>
</evidence>
<keyword evidence="7 11" id="KW-0812">Transmembrane</keyword>
<dbReference type="Pfam" id="PF00482">
    <property type="entry name" value="T2SSF"/>
    <property type="match status" value="2"/>
</dbReference>
<keyword evidence="6" id="KW-0997">Cell inner membrane</keyword>
<proteinExistence type="inferred from homology"/>
<name>A0A953T2U0_9BURK</name>
<evidence type="ECO:0000256" key="12">
    <source>
        <dbReference type="SAM" id="Phobius"/>
    </source>
</evidence>
<comment type="similarity">
    <text evidence="3 11">Belongs to the GSP F family.</text>
</comment>
<keyword evidence="15" id="KW-1185">Reference proteome</keyword>
<sequence>MPLFQFEAVTYAGKTERGTVEGDSLRAVRQLLLSKELVPLSIVDVALTQAVVNDRRLFSSRRSISSKDLAILSKQLALLVRSGISIEDGISILSEDSSIKKHTRKVLDSILADIRSGLPLSQALANHPQSFGAFYQGIVAAAEQSGQMAEVLTQLAFFLEKREALKQKALGALVYPATLASISIVVIIFLMTYVVPQIVRVFESTKQTMPVITQVVMAMSNFLSKWGLVLLLAGLVSTLIFKYLLRRPDFKYRCHELCLKIPVVGALLLEFETARFAGTMALLLGANIPILSALHYSKNTLSNLVLKRTIEQAEVRLSEGSSLAKAIANQGIFSPILVHLIRSGEASGQLAEMLRYAAENAEAEAEHKTKLFTNLLEPLLILLMGGLVLGIVMAVMQPILEMNNGIR</sequence>
<comment type="caution">
    <text evidence="14">The sequence shown here is derived from an EMBL/GenBank/DDBJ whole genome shotgun (WGS) entry which is preliminary data.</text>
</comment>
<comment type="subcellular location">
    <subcellularLocation>
        <location evidence="2 11">Cell inner membrane</location>
        <topology evidence="2 11">Multi-pass membrane protein</topology>
    </subcellularLocation>
</comment>
<dbReference type="GO" id="GO:0015628">
    <property type="term" value="P:protein secretion by the type II secretion system"/>
    <property type="evidence" value="ECO:0007669"/>
    <property type="project" value="TreeGrafter"/>
</dbReference>
<evidence type="ECO:0000256" key="10">
    <source>
        <dbReference type="ARBA" id="ARBA00030750"/>
    </source>
</evidence>
<dbReference type="InterPro" id="IPR018076">
    <property type="entry name" value="T2SS_GspF_dom"/>
</dbReference>
<dbReference type="EMBL" id="JAHXRI010000025">
    <property type="protein sequence ID" value="MBZ1351843.1"/>
    <property type="molecule type" value="Genomic_DNA"/>
</dbReference>
<dbReference type="InterPro" id="IPR001992">
    <property type="entry name" value="T2SS_GspF/T4SS_PilC_CS"/>
</dbReference>
<keyword evidence="8 12" id="KW-1133">Transmembrane helix</keyword>
<feature type="transmembrane region" description="Helical" evidence="12">
    <location>
        <begin position="226"/>
        <end position="245"/>
    </location>
</feature>
<dbReference type="Proteomes" id="UP000739565">
    <property type="component" value="Unassembled WGS sequence"/>
</dbReference>
<evidence type="ECO:0000256" key="9">
    <source>
        <dbReference type="ARBA" id="ARBA00023136"/>
    </source>
</evidence>
<gene>
    <name evidence="14" type="ORF">KZZ10_14460</name>
</gene>
<evidence type="ECO:0000256" key="5">
    <source>
        <dbReference type="ARBA" id="ARBA00022475"/>
    </source>
</evidence>
<evidence type="ECO:0000313" key="14">
    <source>
        <dbReference type="EMBL" id="MBZ1351843.1"/>
    </source>
</evidence>
<feature type="domain" description="Type II secretion system protein GspF" evidence="13">
    <location>
        <begin position="73"/>
        <end position="196"/>
    </location>
</feature>
<evidence type="ECO:0000313" key="15">
    <source>
        <dbReference type="Proteomes" id="UP000739565"/>
    </source>
</evidence>
<evidence type="ECO:0000256" key="2">
    <source>
        <dbReference type="ARBA" id="ARBA00004429"/>
    </source>
</evidence>
<reference evidence="14" key="1">
    <citation type="submission" date="2021-07" db="EMBL/GenBank/DDBJ databases">
        <title>New genus and species of the family Alcaligenaceae.</title>
        <authorList>
            <person name="Hahn M.W."/>
        </authorList>
    </citation>
    <scope>NUCLEOTIDE SEQUENCE</scope>
    <source>
        <strain evidence="14">LF4-65</strain>
    </source>
</reference>
<feature type="transmembrane region" description="Helical" evidence="12">
    <location>
        <begin position="379"/>
        <end position="400"/>
    </location>
</feature>
<dbReference type="AlphaFoldDB" id="A0A953T2U0"/>
<evidence type="ECO:0000256" key="8">
    <source>
        <dbReference type="ARBA" id="ARBA00022989"/>
    </source>
</evidence>
<feature type="domain" description="Type II secretion system protein GspF" evidence="13">
    <location>
        <begin position="276"/>
        <end position="398"/>
    </location>
</feature>
<dbReference type="GO" id="GO:0005886">
    <property type="term" value="C:plasma membrane"/>
    <property type="evidence" value="ECO:0007669"/>
    <property type="project" value="UniProtKB-SubCell"/>
</dbReference>
<evidence type="ECO:0000256" key="7">
    <source>
        <dbReference type="ARBA" id="ARBA00022692"/>
    </source>
</evidence>
<dbReference type="InterPro" id="IPR003004">
    <property type="entry name" value="GspF/PilC"/>
</dbReference>
<evidence type="ECO:0000256" key="6">
    <source>
        <dbReference type="ARBA" id="ARBA00022519"/>
    </source>
</evidence>
<keyword evidence="4 11" id="KW-0813">Transport</keyword>
<dbReference type="FunFam" id="1.20.81.30:FF:000001">
    <property type="entry name" value="Type II secretion system protein F"/>
    <property type="match status" value="2"/>
</dbReference>
<evidence type="ECO:0000256" key="4">
    <source>
        <dbReference type="ARBA" id="ARBA00022448"/>
    </source>
</evidence>
<dbReference type="PROSITE" id="PS00874">
    <property type="entry name" value="T2SP_F"/>
    <property type="match status" value="1"/>
</dbReference>
<accession>A0A953T2U0</accession>
<dbReference type="PRINTS" id="PR00812">
    <property type="entry name" value="BCTERIALGSPF"/>
</dbReference>
<evidence type="ECO:0000256" key="11">
    <source>
        <dbReference type="RuleBase" id="RU003923"/>
    </source>
</evidence>
<organism evidence="14 15">
    <name type="scientific">Zwartia hollandica</name>
    <dbReference type="NCBI Taxonomy" id="324606"/>
    <lineage>
        <taxon>Bacteria</taxon>
        <taxon>Pseudomonadati</taxon>
        <taxon>Pseudomonadota</taxon>
        <taxon>Betaproteobacteria</taxon>
        <taxon>Burkholderiales</taxon>
        <taxon>Alcaligenaceae</taxon>
        <taxon>Zwartia</taxon>
    </lineage>
</organism>
<dbReference type="RefSeq" id="WP_259662257.1">
    <property type="nucleotide sequence ID" value="NZ_JAHXRI010000025.1"/>
</dbReference>
<dbReference type="InterPro" id="IPR042094">
    <property type="entry name" value="T2SS_GspF_sf"/>
</dbReference>
<feature type="transmembrane region" description="Helical" evidence="12">
    <location>
        <begin position="169"/>
        <end position="195"/>
    </location>
</feature>
<dbReference type="PANTHER" id="PTHR30012:SF0">
    <property type="entry name" value="TYPE II SECRETION SYSTEM PROTEIN F-RELATED"/>
    <property type="match status" value="1"/>
</dbReference>
<keyword evidence="9 12" id="KW-0472">Membrane</keyword>